<dbReference type="Gene3D" id="3.30.450.20">
    <property type="entry name" value="PAS domain"/>
    <property type="match status" value="1"/>
</dbReference>
<dbReference type="SUPFAM" id="SSF53850">
    <property type="entry name" value="Periplasmic binding protein-like II"/>
    <property type="match status" value="1"/>
</dbReference>
<dbReference type="Pfam" id="PF00989">
    <property type="entry name" value="PAS"/>
    <property type="match status" value="1"/>
</dbReference>
<dbReference type="PRINTS" id="PR00344">
    <property type="entry name" value="BCTRLSENSOR"/>
</dbReference>
<dbReference type="SMART" id="SM00387">
    <property type="entry name" value="HATPase_c"/>
    <property type="match status" value="1"/>
</dbReference>
<dbReference type="SUPFAM" id="SSF55874">
    <property type="entry name" value="ATPase domain of HSP90 chaperone/DNA topoisomerase II/histidine kinase"/>
    <property type="match status" value="1"/>
</dbReference>
<proteinExistence type="predicted"/>
<evidence type="ECO:0000256" key="4">
    <source>
        <dbReference type="ARBA" id="ARBA00022679"/>
    </source>
</evidence>
<feature type="transmembrane region" description="Helical" evidence="14">
    <location>
        <begin position="308"/>
        <end position="328"/>
    </location>
</feature>
<dbReference type="InterPro" id="IPR004358">
    <property type="entry name" value="Sig_transdc_His_kin-like_C"/>
</dbReference>
<evidence type="ECO:0000259" key="16">
    <source>
        <dbReference type="PROSITE" id="PS50110"/>
    </source>
</evidence>
<keyword evidence="3 13" id="KW-0597">Phosphoprotein</keyword>
<evidence type="ECO:0000256" key="8">
    <source>
        <dbReference type="ARBA" id="ARBA00023012"/>
    </source>
</evidence>
<feature type="domain" description="Response regulatory" evidence="16">
    <location>
        <begin position="750"/>
        <end position="866"/>
    </location>
</feature>
<dbReference type="PROSITE" id="PS50110">
    <property type="entry name" value="RESPONSE_REGULATORY"/>
    <property type="match status" value="1"/>
</dbReference>
<evidence type="ECO:0000313" key="19">
    <source>
        <dbReference type="EMBL" id="OMG52533.1"/>
    </source>
</evidence>
<dbReference type="NCBIfam" id="TIGR00229">
    <property type="entry name" value="sensory_box"/>
    <property type="match status" value="1"/>
</dbReference>
<feature type="domain" description="PAC" evidence="18">
    <location>
        <begin position="413"/>
        <end position="466"/>
    </location>
</feature>
<dbReference type="STRING" id="418702.BJN45_14695"/>
<dbReference type="Pfam" id="PF12974">
    <property type="entry name" value="Phosphonate-bd"/>
    <property type="match status" value="1"/>
</dbReference>
<dbReference type="CDD" id="cd00130">
    <property type="entry name" value="PAS"/>
    <property type="match status" value="1"/>
</dbReference>
<dbReference type="PROSITE" id="PS50109">
    <property type="entry name" value="HIS_KIN"/>
    <property type="match status" value="1"/>
</dbReference>
<keyword evidence="4" id="KW-0808">Transferase</keyword>
<dbReference type="InterPro" id="IPR035965">
    <property type="entry name" value="PAS-like_dom_sf"/>
</dbReference>
<dbReference type="SUPFAM" id="SSF52172">
    <property type="entry name" value="CheY-like"/>
    <property type="match status" value="1"/>
</dbReference>
<evidence type="ECO:0000256" key="1">
    <source>
        <dbReference type="ARBA" id="ARBA00000085"/>
    </source>
</evidence>
<comment type="function">
    <text evidence="9">Member of the two-component regulatory system BvgS/BvgA. Phosphorylates BvgA via a four-step phosphorelay in response to environmental signals.</text>
</comment>
<dbReference type="SMART" id="SM00388">
    <property type="entry name" value="HisKA"/>
    <property type="match status" value="1"/>
</dbReference>
<dbReference type="PROSITE" id="PS50112">
    <property type="entry name" value="PAS"/>
    <property type="match status" value="1"/>
</dbReference>
<evidence type="ECO:0000256" key="7">
    <source>
        <dbReference type="ARBA" id="ARBA00022840"/>
    </source>
</evidence>
<dbReference type="SUPFAM" id="SSF55785">
    <property type="entry name" value="PYP-like sensor domain (PAS domain)"/>
    <property type="match status" value="1"/>
</dbReference>
<evidence type="ECO:0000256" key="12">
    <source>
        <dbReference type="ARBA" id="ARBA00070152"/>
    </source>
</evidence>
<dbReference type="EMBL" id="MTHD01000005">
    <property type="protein sequence ID" value="OMG52533.1"/>
    <property type="molecule type" value="Genomic_DNA"/>
</dbReference>
<dbReference type="OrthoDB" id="8552871at2"/>
<dbReference type="SMART" id="SM00448">
    <property type="entry name" value="REC"/>
    <property type="match status" value="1"/>
</dbReference>
<dbReference type="AlphaFoldDB" id="A0A1R1I1D3"/>
<keyword evidence="14" id="KW-0812">Transmembrane</keyword>
<dbReference type="CDD" id="cd17546">
    <property type="entry name" value="REC_hyHK_CKI1_RcsC-like"/>
    <property type="match status" value="1"/>
</dbReference>
<keyword evidence="6" id="KW-0418">Kinase</keyword>
<feature type="domain" description="PAS" evidence="17">
    <location>
        <begin position="337"/>
        <end position="392"/>
    </location>
</feature>
<dbReference type="Gene3D" id="3.30.565.10">
    <property type="entry name" value="Histidine kinase-like ATPase, C-terminal domain"/>
    <property type="match status" value="1"/>
</dbReference>
<evidence type="ECO:0000259" key="18">
    <source>
        <dbReference type="PROSITE" id="PS50113"/>
    </source>
</evidence>
<evidence type="ECO:0000256" key="14">
    <source>
        <dbReference type="SAM" id="Phobius"/>
    </source>
</evidence>
<dbReference type="Pfam" id="PF00072">
    <property type="entry name" value="Response_reg"/>
    <property type="match status" value="1"/>
</dbReference>
<evidence type="ECO:0000256" key="13">
    <source>
        <dbReference type="PROSITE-ProRule" id="PRU00169"/>
    </source>
</evidence>
<dbReference type="GO" id="GO:0005524">
    <property type="term" value="F:ATP binding"/>
    <property type="evidence" value="ECO:0007669"/>
    <property type="project" value="UniProtKB-KW"/>
</dbReference>
<keyword evidence="20" id="KW-1185">Reference proteome</keyword>
<dbReference type="CDD" id="cd16922">
    <property type="entry name" value="HATPase_EvgS-ArcB-TorS-like"/>
    <property type="match status" value="1"/>
</dbReference>
<evidence type="ECO:0000256" key="6">
    <source>
        <dbReference type="ARBA" id="ARBA00022777"/>
    </source>
</evidence>
<name>A0A1R1I1D3_9RHOO</name>
<evidence type="ECO:0000256" key="9">
    <source>
        <dbReference type="ARBA" id="ARBA00058004"/>
    </source>
</evidence>
<dbReference type="SUPFAM" id="SSF47384">
    <property type="entry name" value="Homodimeric domain of signal transducing histidine kinase"/>
    <property type="match status" value="1"/>
</dbReference>
<dbReference type="Gene3D" id="3.40.190.10">
    <property type="entry name" value="Periplasmic binding protein-like II"/>
    <property type="match status" value="2"/>
</dbReference>
<dbReference type="InterPro" id="IPR036890">
    <property type="entry name" value="HATPase_C_sf"/>
</dbReference>
<keyword evidence="5" id="KW-0547">Nucleotide-binding</keyword>
<comment type="caution">
    <text evidence="19">The sequence shown here is derived from an EMBL/GenBank/DDBJ whole genome shotgun (WGS) entry which is preliminary data.</text>
</comment>
<evidence type="ECO:0000256" key="2">
    <source>
        <dbReference type="ARBA" id="ARBA00012438"/>
    </source>
</evidence>
<comment type="catalytic activity">
    <reaction evidence="1">
        <text>ATP + protein L-histidine = ADP + protein N-phospho-L-histidine.</text>
        <dbReference type="EC" id="2.7.13.3"/>
    </reaction>
</comment>
<dbReference type="InterPro" id="IPR003661">
    <property type="entry name" value="HisK_dim/P_dom"/>
</dbReference>
<dbReference type="InterPro" id="IPR000014">
    <property type="entry name" value="PAS"/>
</dbReference>
<evidence type="ECO:0000256" key="10">
    <source>
        <dbReference type="ARBA" id="ARBA00064003"/>
    </source>
</evidence>
<feature type="modified residue" description="4-aspartylphosphate" evidence="13">
    <location>
        <position position="799"/>
    </location>
</feature>
<dbReference type="InterPro" id="IPR003594">
    <property type="entry name" value="HATPase_dom"/>
</dbReference>
<reference evidence="19 20" key="1">
    <citation type="submission" date="2016-10" db="EMBL/GenBank/DDBJ databases">
        <title>Alkaliphiles isolated from bioreactors.</title>
        <authorList>
            <person name="Salah Z."/>
            <person name="Rout S.P."/>
            <person name="Humphreys P.N."/>
        </authorList>
    </citation>
    <scope>NUCLEOTIDE SEQUENCE [LARGE SCALE GENOMIC DNA]</scope>
    <source>
        <strain evidence="19 20">ZS02</strain>
    </source>
</reference>
<dbReference type="Pfam" id="PF00512">
    <property type="entry name" value="HisKA"/>
    <property type="match status" value="1"/>
</dbReference>
<keyword evidence="8" id="KW-0902">Two-component regulatory system</keyword>
<protein>
    <recommendedName>
        <fullName evidence="11">Sensory/regulatory protein RpfC</fullName>
        <ecNumber evidence="2">2.7.13.3</ecNumber>
    </recommendedName>
    <alternativeName>
        <fullName evidence="12">Virulence sensor protein BvgS</fullName>
    </alternativeName>
</protein>
<sequence>MKRWLLLLLSLVPVFAIAQETLTLGIFAYRPKPVMAQKFDMLGVYLTGAIPGHSIRIEYLDHAEMNTALAEQRLDLIFTNPSHYVQLRHGNRLSGALATLQTLENGQATALLGGVIIARPDSPLHTLQDIRGQRLAIPGAGAMFLGGYQTQAFELQQVGINLPDDAKITDARSHDKVVEAVISGAADVGFIRTGVIEALQREGKLAPGALKVINPQQHQNFPFAVSTRLYPEWAFAALPSVPEEIVKRINRALLFITPDMAVAEAAGIHGFTIPGDYQMVDQLTRALRLPPYQEVDIRASDVWKRYDWLIFSALLALGIIIALAFRLWRTRLARTREAERLQTITDTIADGIYVLDADGRLTLVNPAFCEILGYPESDVLGRIGHEIFHHHDGNQLPLEQCQLFTTVRSGGAYHGEERFRCRDGRLIDVEIAARPILDTHGNPTGSSVNAFHDITGRKRTEAELEQHRHNLEALVEERTTALSIAKEAAEAANRAKSTFLANMSHELRTPMNAIMGMTGMVLRQTGDTRLREQLGKVETASKHLLHVINDILDISKIEAERMKLEQVDFLLGSILENLRSLAGHRASEKGLQLHIELPAELATLSLVGDPLRLGQILLNLTGNAIKFTRHGSVTVRARLVEIAGNAVSLCFEVADTGIGIAPEARERLFTAFEQADNSMTRKYGGTGLGLAISKRLVHLMDGEIGVDSTPDEGTTFWFTVRLRRTERSVAPTVTRDSAEHEIRHEHAAARILLAEDEPINREVSLCLLEDCGLCVDTAEDGQQAVDRARSERYALILMDMQMPVMNGVEATQAIRADSLNRHTPIIAMTANAFAEDRAHCLAAGMNDHLGKPVDPEHLFSTLLKWLRKGDNNS</sequence>
<comment type="subunit">
    <text evidence="10">At low DSF concentrations, interacts with RpfF.</text>
</comment>
<dbReference type="SMART" id="SM00091">
    <property type="entry name" value="PAS"/>
    <property type="match status" value="1"/>
</dbReference>
<gene>
    <name evidence="19" type="ORF">BJN45_14695</name>
</gene>
<dbReference type="PANTHER" id="PTHR45339:SF1">
    <property type="entry name" value="HYBRID SIGNAL TRANSDUCTION HISTIDINE KINASE J"/>
    <property type="match status" value="1"/>
</dbReference>
<organism evidence="19 20">
    <name type="scientific">Azonexus hydrophilus</name>
    <dbReference type="NCBI Taxonomy" id="418702"/>
    <lineage>
        <taxon>Bacteria</taxon>
        <taxon>Pseudomonadati</taxon>
        <taxon>Pseudomonadota</taxon>
        <taxon>Betaproteobacteria</taxon>
        <taxon>Rhodocyclales</taxon>
        <taxon>Azonexaceae</taxon>
        <taxon>Azonexus</taxon>
    </lineage>
</organism>
<evidence type="ECO:0000313" key="20">
    <source>
        <dbReference type="Proteomes" id="UP000187526"/>
    </source>
</evidence>
<dbReference type="InterPro" id="IPR000700">
    <property type="entry name" value="PAS-assoc_C"/>
</dbReference>
<dbReference type="RefSeq" id="WP_076096534.1">
    <property type="nucleotide sequence ID" value="NZ_MTHD01000005.1"/>
</dbReference>
<evidence type="ECO:0000256" key="11">
    <source>
        <dbReference type="ARBA" id="ARBA00068150"/>
    </source>
</evidence>
<dbReference type="GO" id="GO:0006355">
    <property type="term" value="P:regulation of DNA-templated transcription"/>
    <property type="evidence" value="ECO:0007669"/>
    <property type="project" value="InterPro"/>
</dbReference>
<dbReference type="InterPro" id="IPR001789">
    <property type="entry name" value="Sig_transdc_resp-reg_receiver"/>
</dbReference>
<dbReference type="InterPro" id="IPR036097">
    <property type="entry name" value="HisK_dim/P_sf"/>
</dbReference>
<keyword evidence="7" id="KW-0067">ATP-binding</keyword>
<dbReference type="FunFam" id="3.30.565.10:FF:000010">
    <property type="entry name" value="Sensor histidine kinase RcsC"/>
    <property type="match status" value="1"/>
</dbReference>
<dbReference type="InterPro" id="IPR005467">
    <property type="entry name" value="His_kinase_dom"/>
</dbReference>
<dbReference type="FunFam" id="1.10.287.130:FF:000002">
    <property type="entry name" value="Two-component osmosensing histidine kinase"/>
    <property type="match status" value="1"/>
</dbReference>
<dbReference type="Gene3D" id="3.40.50.2300">
    <property type="match status" value="1"/>
</dbReference>
<evidence type="ECO:0000256" key="5">
    <source>
        <dbReference type="ARBA" id="ARBA00022741"/>
    </source>
</evidence>
<dbReference type="PROSITE" id="PS50113">
    <property type="entry name" value="PAC"/>
    <property type="match status" value="1"/>
</dbReference>
<accession>A0A1R1I1D3</accession>
<dbReference type="Gene3D" id="1.10.287.130">
    <property type="match status" value="1"/>
</dbReference>
<dbReference type="EC" id="2.7.13.3" evidence="2"/>
<keyword evidence="14" id="KW-1133">Transmembrane helix</keyword>
<evidence type="ECO:0000259" key="17">
    <source>
        <dbReference type="PROSITE" id="PS50112"/>
    </source>
</evidence>
<dbReference type="CDD" id="cd00082">
    <property type="entry name" value="HisKA"/>
    <property type="match status" value="1"/>
</dbReference>
<dbReference type="Pfam" id="PF02518">
    <property type="entry name" value="HATPase_c"/>
    <property type="match status" value="1"/>
</dbReference>
<dbReference type="InterPro" id="IPR011006">
    <property type="entry name" value="CheY-like_superfamily"/>
</dbReference>
<dbReference type="Proteomes" id="UP000187526">
    <property type="component" value="Unassembled WGS sequence"/>
</dbReference>
<keyword evidence="14" id="KW-0472">Membrane</keyword>
<dbReference type="PANTHER" id="PTHR45339">
    <property type="entry name" value="HYBRID SIGNAL TRANSDUCTION HISTIDINE KINASE J"/>
    <property type="match status" value="1"/>
</dbReference>
<evidence type="ECO:0000256" key="3">
    <source>
        <dbReference type="ARBA" id="ARBA00022553"/>
    </source>
</evidence>
<evidence type="ECO:0000259" key="15">
    <source>
        <dbReference type="PROSITE" id="PS50109"/>
    </source>
</evidence>
<dbReference type="GO" id="GO:0000155">
    <property type="term" value="F:phosphorelay sensor kinase activity"/>
    <property type="evidence" value="ECO:0007669"/>
    <property type="project" value="InterPro"/>
</dbReference>
<feature type="domain" description="Histidine kinase" evidence="15">
    <location>
        <begin position="502"/>
        <end position="724"/>
    </location>
</feature>
<dbReference type="InterPro" id="IPR013767">
    <property type="entry name" value="PAS_fold"/>
</dbReference>